<name>A0ABM2XJ47_MESAU</name>
<evidence type="ECO:0000256" key="5">
    <source>
        <dbReference type="ARBA" id="ARBA00022723"/>
    </source>
</evidence>
<dbReference type="RefSeq" id="XP_040602780.1">
    <property type="nucleotide sequence ID" value="XM_040746846.1"/>
</dbReference>
<evidence type="ECO:0000256" key="12">
    <source>
        <dbReference type="SAM" id="Coils"/>
    </source>
</evidence>
<dbReference type="PANTHER" id="PTHR24216">
    <property type="entry name" value="PAXILLIN-RELATED"/>
    <property type="match status" value="1"/>
</dbReference>
<evidence type="ECO:0000256" key="8">
    <source>
        <dbReference type="ARBA" id="ARBA00022949"/>
    </source>
</evidence>
<organism evidence="15 16">
    <name type="scientific">Mesocricetus auratus</name>
    <name type="common">Golden hamster</name>
    <dbReference type="NCBI Taxonomy" id="10036"/>
    <lineage>
        <taxon>Eukaryota</taxon>
        <taxon>Metazoa</taxon>
        <taxon>Chordata</taxon>
        <taxon>Craniata</taxon>
        <taxon>Vertebrata</taxon>
        <taxon>Euteleostomi</taxon>
        <taxon>Mammalia</taxon>
        <taxon>Eutheria</taxon>
        <taxon>Euarchontoglires</taxon>
        <taxon>Glires</taxon>
        <taxon>Rodentia</taxon>
        <taxon>Myomorpha</taxon>
        <taxon>Muroidea</taxon>
        <taxon>Cricetidae</taxon>
        <taxon>Cricetinae</taxon>
        <taxon>Mesocricetus</taxon>
    </lineage>
</organism>
<evidence type="ECO:0000256" key="7">
    <source>
        <dbReference type="ARBA" id="ARBA00022833"/>
    </source>
</evidence>
<feature type="region of interest" description="Disordered" evidence="13">
    <location>
        <begin position="109"/>
        <end position="139"/>
    </location>
</feature>
<protein>
    <submittedName>
        <fullName evidence="16">Leupaxin isoform X1</fullName>
    </submittedName>
</protein>
<dbReference type="CDD" id="cd09406">
    <property type="entry name" value="LIM1_Leupaxin"/>
    <property type="match status" value="1"/>
</dbReference>
<evidence type="ECO:0000256" key="1">
    <source>
        <dbReference type="ARBA" id="ARBA00004246"/>
    </source>
</evidence>
<dbReference type="SUPFAM" id="SSF57716">
    <property type="entry name" value="Glucocorticoid receptor-like (DNA-binding domain)"/>
    <property type="match status" value="5"/>
</dbReference>
<feature type="domain" description="LIM zinc-binding" evidence="14">
    <location>
        <begin position="413"/>
        <end position="471"/>
    </location>
</feature>
<dbReference type="Pfam" id="PF00412">
    <property type="entry name" value="LIM"/>
    <property type="match status" value="4"/>
</dbReference>
<dbReference type="SMART" id="SM00132">
    <property type="entry name" value="LIM"/>
    <property type="match status" value="4"/>
</dbReference>
<evidence type="ECO:0000313" key="16">
    <source>
        <dbReference type="RefSeq" id="XP_040602780.1"/>
    </source>
</evidence>
<comment type="similarity">
    <text evidence="3 10">Belongs to the paxillin family.</text>
</comment>
<dbReference type="Gene3D" id="2.10.110.10">
    <property type="entry name" value="Cysteine Rich Protein"/>
    <property type="match status" value="4"/>
</dbReference>
<dbReference type="Proteomes" id="UP000886700">
    <property type="component" value="Unplaced"/>
</dbReference>
<dbReference type="PANTHER" id="PTHR24216:SF23">
    <property type="entry name" value="LEUPAXIN"/>
    <property type="match status" value="1"/>
</dbReference>
<dbReference type="InterPro" id="IPR017305">
    <property type="entry name" value="Tgfb1i1/Leupaxin/TGFB1I1"/>
</dbReference>
<keyword evidence="6" id="KW-0677">Repeat</keyword>
<evidence type="ECO:0000256" key="13">
    <source>
        <dbReference type="SAM" id="MobiDB-lite"/>
    </source>
</evidence>
<evidence type="ECO:0000256" key="9">
    <source>
        <dbReference type="ARBA" id="ARBA00023038"/>
    </source>
</evidence>
<comment type="subcellular location">
    <subcellularLocation>
        <location evidence="1">Cell junction</location>
        <location evidence="1">Focal adhesion</location>
    </subcellularLocation>
    <subcellularLocation>
        <location evidence="2">Cytoplasm</location>
    </subcellularLocation>
</comment>
<dbReference type="PIRSF" id="PIRSF037881">
    <property type="entry name" value="Leupaxin"/>
    <property type="match status" value="1"/>
</dbReference>
<keyword evidence="15" id="KW-1185">Reference proteome</keyword>
<keyword evidence="8" id="KW-0965">Cell junction</keyword>
<keyword evidence="5 11" id="KW-0479">Metal-binding</keyword>
<dbReference type="InterPro" id="IPR001781">
    <property type="entry name" value="Znf_LIM"/>
</dbReference>
<evidence type="ECO:0000259" key="14">
    <source>
        <dbReference type="PROSITE" id="PS50023"/>
    </source>
</evidence>
<keyword evidence="7 11" id="KW-0862">Zinc</keyword>
<proteinExistence type="inferred from homology"/>
<dbReference type="PROSITE" id="PS00478">
    <property type="entry name" value="LIM_DOMAIN_1"/>
    <property type="match status" value="2"/>
</dbReference>
<reference evidence="16" key="1">
    <citation type="submission" date="2025-08" db="UniProtKB">
        <authorList>
            <consortium name="RefSeq"/>
        </authorList>
    </citation>
    <scope>IDENTIFICATION</scope>
    <source>
        <tissue evidence="16">Liver</tissue>
    </source>
</reference>
<keyword evidence="4" id="KW-0963">Cytoplasm</keyword>
<feature type="coiled-coil region" evidence="12">
    <location>
        <begin position="171"/>
        <end position="198"/>
    </location>
</feature>
<evidence type="ECO:0000313" key="15">
    <source>
        <dbReference type="Proteomes" id="UP000886700"/>
    </source>
</evidence>
<sequence>MGKGGAGGFPFVQAAAGNCAASVFLSLLHIVGISFPFVHCLHSLLSFLHIVIGTIYKSTLYPCLLKHPQLKFTQEDGNTMFGDLILNFTLNYALLEELERSTLQDSDAYSNPVSCHLDQQSKQESNLPKTPKTLSSQSHTNPLKLVYTTNIQEPNVYSEVQEPKESVPPPKTSAAAQLDELMAHLSEMQAKVSLTEDANRKNLADKPDHKASLDSMLGGLEQELQDLGIATVPKGHCASCQKPIAGKVIHALGQSWHPEHFVCTHCKEEIGSSPFFERNGLAYCSNDYHHLFSPRCAYCAAPIMDKVLTAMNQTWHPEHFFCSHCGGVFGAEGFHEKDNKPYCRKDFLAMFSPKCGGCNRPVLENYLSAMNNVWHPECFVCGDCFCSFSSGSFFELDGRPFCELHYHHRRGTLCHGCGQPITGRCISAMGHKFHPEHFVCAFCLTQLSKGIFREQNNKTYCQLCFNKLFSQ</sequence>
<evidence type="ECO:0000256" key="4">
    <source>
        <dbReference type="ARBA" id="ARBA00022490"/>
    </source>
</evidence>
<gene>
    <name evidence="16" type="primary">Lpxn</name>
</gene>
<feature type="domain" description="LIM zinc-binding" evidence="14">
    <location>
        <begin position="235"/>
        <end position="294"/>
    </location>
</feature>
<evidence type="ECO:0000256" key="2">
    <source>
        <dbReference type="ARBA" id="ARBA00004496"/>
    </source>
</evidence>
<evidence type="ECO:0000256" key="10">
    <source>
        <dbReference type="PIRNR" id="PIRNR037881"/>
    </source>
</evidence>
<evidence type="ECO:0000256" key="11">
    <source>
        <dbReference type="PROSITE-ProRule" id="PRU00125"/>
    </source>
</evidence>
<dbReference type="CDD" id="cd09339">
    <property type="entry name" value="LIM4_Paxillin_like"/>
    <property type="match status" value="1"/>
</dbReference>
<dbReference type="PROSITE" id="PS50023">
    <property type="entry name" value="LIM_DOMAIN_2"/>
    <property type="match status" value="4"/>
</dbReference>
<evidence type="ECO:0000256" key="3">
    <source>
        <dbReference type="ARBA" id="ARBA00005813"/>
    </source>
</evidence>
<keyword evidence="9 10" id="KW-0440">LIM domain</keyword>
<keyword evidence="12" id="KW-0175">Coiled coil</keyword>
<accession>A0ABM2XJ47</accession>
<feature type="domain" description="LIM zinc-binding" evidence="14">
    <location>
        <begin position="295"/>
        <end position="352"/>
    </location>
</feature>
<evidence type="ECO:0000256" key="6">
    <source>
        <dbReference type="ARBA" id="ARBA00022737"/>
    </source>
</evidence>
<feature type="domain" description="LIM zinc-binding" evidence="14">
    <location>
        <begin position="353"/>
        <end position="412"/>
    </location>
</feature>
<dbReference type="GeneID" id="101840589"/>